<keyword evidence="2" id="KW-1185">Reference proteome</keyword>
<dbReference type="KEGG" id="vg:26794609"/>
<name>A0A0K8IY08_9CAUD</name>
<dbReference type="GeneID" id="26794609"/>
<dbReference type="EMBL" id="LN878149">
    <property type="protein sequence ID" value="CUH74590.1"/>
    <property type="molecule type" value="Genomic_DNA"/>
</dbReference>
<gene>
    <name evidence="1" type="primary">gp15</name>
</gene>
<protein>
    <submittedName>
        <fullName evidence="1">Uncharacterized protein</fullName>
    </submittedName>
</protein>
<proteinExistence type="predicted"/>
<sequence>MEIIKVEIIFKHTLADKVKNLFRPKAKRFPAVATFTGFDAASHSTQGVRVRWGVNAYHYPWNQIARVKFTYKDE</sequence>
<dbReference type="OrthoDB" id="27257at10239"/>
<reference evidence="2" key="1">
    <citation type="submission" date="2015-08" db="EMBL/GenBank/DDBJ databases">
        <title>Cronobacter phage Dev-CD-23823.</title>
        <authorList>
            <person name="Kajsik M."/>
            <person name="Drahovska H."/>
        </authorList>
    </citation>
    <scope>NUCLEOTIDE SEQUENCE [LARGE SCALE GENOMIC DNA]</scope>
</reference>
<accession>A0A0K8IY08</accession>
<organism evidence="1 2">
    <name type="scientific">Cronobacter phage Dev-CD-23823</name>
    <dbReference type="NCBI Taxonomy" id="1712539"/>
    <lineage>
        <taxon>Viruses</taxon>
        <taxon>Duplodnaviria</taxon>
        <taxon>Heunggongvirae</taxon>
        <taxon>Uroviricota</taxon>
        <taxon>Caudoviricetes</taxon>
        <taxon>Autographivirales</taxon>
        <taxon>Autonotataviridae</taxon>
        <taxon>Melnykvirinae</taxon>
        <taxon>Cronosvirus</taxon>
        <taxon>Cronosvirus DevCD23823</taxon>
    </lineage>
</organism>
<dbReference type="Proteomes" id="UP000203587">
    <property type="component" value="Segment"/>
</dbReference>
<evidence type="ECO:0000313" key="1">
    <source>
        <dbReference type="EMBL" id="CUH74590.1"/>
    </source>
</evidence>
<evidence type="ECO:0000313" key="2">
    <source>
        <dbReference type="Proteomes" id="UP000203587"/>
    </source>
</evidence>
<dbReference type="RefSeq" id="YP_009223389.1">
    <property type="nucleotide sequence ID" value="NC_029070.1"/>
</dbReference>